<proteinExistence type="predicted"/>
<evidence type="ECO:0000313" key="2">
    <source>
        <dbReference type="EMBL" id="PSR57575.1"/>
    </source>
</evidence>
<sequence>MEPIRALPPEQCQAILAEAIAFEVRNRGAAALGGGPYMVTLEYGRPPNHILHLLISFFTCGLWLPVWLLLAMTSHTSRRILRVDEYGQLWWV</sequence>
<keyword evidence="1" id="KW-0812">Transmembrane</keyword>
<feature type="transmembrane region" description="Helical" evidence="1">
    <location>
        <begin position="50"/>
        <end position="72"/>
    </location>
</feature>
<organism evidence="2 3">
    <name type="scientific">Nocardia nova</name>
    <dbReference type="NCBI Taxonomy" id="37330"/>
    <lineage>
        <taxon>Bacteria</taxon>
        <taxon>Bacillati</taxon>
        <taxon>Actinomycetota</taxon>
        <taxon>Actinomycetes</taxon>
        <taxon>Mycobacteriales</taxon>
        <taxon>Nocardiaceae</taxon>
        <taxon>Nocardia</taxon>
    </lineage>
</organism>
<accession>A0A2T2YPY8</accession>
<dbReference type="EMBL" id="PYHS01000037">
    <property type="protein sequence ID" value="PSR57575.1"/>
    <property type="molecule type" value="Genomic_DNA"/>
</dbReference>
<dbReference type="Proteomes" id="UP000241647">
    <property type="component" value="Unassembled WGS sequence"/>
</dbReference>
<keyword evidence="1" id="KW-1133">Transmembrane helix</keyword>
<keyword evidence="1" id="KW-0472">Membrane</keyword>
<evidence type="ECO:0000256" key="1">
    <source>
        <dbReference type="SAM" id="Phobius"/>
    </source>
</evidence>
<comment type="caution">
    <text evidence="2">The sequence shown here is derived from an EMBL/GenBank/DDBJ whole genome shotgun (WGS) entry which is preliminary data.</text>
</comment>
<gene>
    <name evidence="2" type="ORF">C8259_34405</name>
</gene>
<name>A0A2T2YPY8_9NOCA</name>
<protein>
    <submittedName>
        <fullName evidence="2">Uncharacterized protein</fullName>
    </submittedName>
</protein>
<dbReference type="AlphaFoldDB" id="A0A2T2YPY8"/>
<evidence type="ECO:0000313" key="3">
    <source>
        <dbReference type="Proteomes" id="UP000241647"/>
    </source>
</evidence>
<reference evidence="2 3" key="1">
    <citation type="submission" date="2018-02" db="EMBL/GenBank/DDBJ databases">
        <title>8 Nocardia nova and 1 Nocardia cyriacigeorgica strain used for evolution to TMP-SMX.</title>
        <authorList>
            <person name="Mehta H."/>
            <person name="Weng J."/>
            <person name="Shamoo Y."/>
        </authorList>
    </citation>
    <scope>NUCLEOTIDE SEQUENCE [LARGE SCALE GENOMIC DNA]</scope>
    <source>
        <strain evidence="2 3">ATCC 33727</strain>
    </source>
</reference>